<dbReference type="EMBL" id="SFCC01000007">
    <property type="protein sequence ID" value="RZQ63017.1"/>
    <property type="molecule type" value="Genomic_DNA"/>
</dbReference>
<protein>
    <submittedName>
        <fullName evidence="1">SRPBCC domain-containing protein</fullName>
    </submittedName>
</protein>
<evidence type="ECO:0000313" key="2">
    <source>
        <dbReference type="Proteomes" id="UP000292003"/>
    </source>
</evidence>
<dbReference type="InterPro" id="IPR023393">
    <property type="entry name" value="START-like_dom_sf"/>
</dbReference>
<comment type="caution">
    <text evidence="1">The sequence shown here is derived from an EMBL/GenBank/DDBJ whole genome shotgun (WGS) entry which is preliminary data.</text>
</comment>
<dbReference type="SUPFAM" id="SSF55961">
    <property type="entry name" value="Bet v1-like"/>
    <property type="match status" value="1"/>
</dbReference>
<organism evidence="1 2">
    <name type="scientific">Amycolatopsis suaedae</name>
    <dbReference type="NCBI Taxonomy" id="2510978"/>
    <lineage>
        <taxon>Bacteria</taxon>
        <taxon>Bacillati</taxon>
        <taxon>Actinomycetota</taxon>
        <taxon>Actinomycetes</taxon>
        <taxon>Pseudonocardiales</taxon>
        <taxon>Pseudonocardiaceae</taxon>
        <taxon>Amycolatopsis</taxon>
    </lineage>
</organism>
<dbReference type="Proteomes" id="UP000292003">
    <property type="component" value="Unassembled WGS sequence"/>
</dbReference>
<reference evidence="1 2" key="1">
    <citation type="submission" date="2019-02" db="EMBL/GenBank/DDBJ databases">
        <title>Draft genome sequence of Amycolatopsis sp. 8-3EHSu isolated from roots of Suaeda maritima.</title>
        <authorList>
            <person name="Duangmal K."/>
            <person name="Chantavorakit T."/>
        </authorList>
    </citation>
    <scope>NUCLEOTIDE SEQUENCE [LARGE SCALE GENOMIC DNA]</scope>
    <source>
        <strain evidence="1 2">8-3EHSu</strain>
    </source>
</reference>
<gene>
    <name evidence="1" type="ORF">EWH70_15100</name>
</gene>
<evidence type="ECO:0000313" key="1">
    <source>
        <dbReference type="EMBL" id="RZQ63017.1"/>
    </source>
</evidence>
<accession>A0A4Q7J775</accession>
<dbReference type="Gene3D" id="3.30.530.20">
    <property type="match status" value="1"/>
</dbReference>
<dbReference type="OrthoDB" id="3334241at2"/>
<keyword evidence="2" id="KW-1185">Reference proteome</keyword>
<dbReference type="CDD" id="cd07814">
    <property type="entry name" value="SRPBCC_CalC_Aha1-like"/>
    <property type="match status" value="1"/>
</dbReference>
<dbReference type="RefSeq" id="WP_130476021.1">
    <property type="nucleotide sequence ID" value="NZ_SFCC01000007.1"/>
</dbReference>
<proteinExistence type="predicted"/>
<sequence>MTDTPRIEVTIAAPPDQVWQALRDPDLIRRWHGWHFDGLDAEIRTIFVDDVTADADAHVLTAGGGDRFSLHPTERGTTVRVTRAPRGTDPEWAAYYDDITEGWITFLHQLRFGLERHGLAERTTVFLADLPARPLYALVPDLPATGERYSAELPTGDRVRGTVYARTDHQTFLTVDEFGDGLLAVAEKPGMLVLTAYGLDATAAADLERRWTAWAESVRTPENAQTR</sequence>
<name>A0A4Q7J775_9PSEU</name>
<dbReference type="AlphaFoldDB" id="A0A4Q7J775"/>